<dbReference type="Proteomes" id="UP001054889">
    <property type="component" value="Unassembled WGS sequence"/>
</dbReference>
<dbReference type="EMBL" id="BQKI01000098">
    <property type="protein sequence ID" value="GJN39514.1"/>
    <property type="molecule type" value="Genomic_DNA"/>
</dbReference>
<reference evidence="2" key="1">
    <citation type="journal article" date="2018" name="DNA Res.">
        <title>Multiple hybrid de novo genome assembly of finger millet, an orphan allotetraploid crop.</title>
        <authorList>
            <person name="Hatakeyama M."/>
            <person name="Aluri S."/>
            <person name="Balachadran M.T."/>
            <person name="Sivarajan S.R."/>
            <person name="Patrignani A."/>
            <person name="Gruter S."/>
            <person name="Poveda L."/>
            <person name="Shimizu-Inatsugi R."/>
            <person name="Baeten J."/>
            <person name="Francoijs K.J."/>
            <person name="Nataraja K.N."/>
            <person name="Reddy Y.A.N."/>
            <person name="Phadnis S."/>
            <person name="Ravikumar R.L."/>
            <person name="Schlapbach R."/>
            <person name="Sreeman S.M."/>
            <person name="Shimizu K.K."/>
        </authorList>
    </citation>
    <scope>NUCLEOTIDE SEQUENCE</scope>
</reference>
<comment type="caution">
    <text evidence="2">The sequence shown here is derived from an EMBL/GenBank/DDBJ whole genome shotgun (WGS) entry which is preliminary data.</text>
</comment>
<protein>
    <submittedName>
        <fullName evidence="2">Uncharacterized protein</fullName>
    </submittedName>
</protein>
<feature type="compositionally biased region" description="Basic and acidic residues" evidence="1">
    <location>
        <begin position="1"/>
        <end position="20"/>
    </location>
</feature>
<gene>
    <name evidence="2" type="primary">gb28638</name>
    <name evidence="2" type="ORF">PR202_gb28638</name>
</gene>
<organism evidence="2 3">
    <name type="scientific">Eleusine coracana subsp. coracana</name>
    <dbReference type="NCBI Taxonomy" id="191504"/>
    <lineage>
        <taxon>Eukaryota</taxon>
        <taxon>Viridiplantae</taxon>
        <taxon>Streptophyta</taxon>
        <taxon>Embryophyta</taxon>
        <taxon>Tracheophyta</taxon>
        <taxon>Spermatophyta</taxon>
        <taxon>Magnoliopsida</taxon>
        <taxon>Liliopsida</taxon>
        <taxon>Poales</taxon>
        <taxon>Poaceae</taxon>
        <taxon>PACMAD clade</taxon>
        <taxon>Chloridoideae</taxon>
        <taxon>Cynodonteae</taxon>
        <taxon>Eleusininae</taxon>
        <taxon>Eleusine</taxon>
    </lineage>
</organism>
<feature type="region of interest" description="Disordered" evidence="1">
    <location>
        <begin position="1"/>
        <end position="75"/>
    </location>
</feature>
<accession>A0AAV5FXH3</accession>
<evidence type="ECO:0000313" key="3">
    <source>
        <dbReference type="Proteomes" id="UP001054889"/>
    </source>
</evidence>
<name>A0AAV5FXH3_ELECO</name>
<proteinExistence type="predicted"/>
<dbReference type="AlphaFoldDB" id="A0AAV5FXH3"/>
<evidence type="ECO:0000256" key="1">
    <source>
        <dbReference type="SAM" id="MobiDB-lite"/>
    </source>
</evidence>
<reference evidence="2" key="2">
    <citation type="submission" date="2021-12" db="EMBL/GenBank/DDBJ databases">
        <title>Resequencing data analysis of finger millet.</title>
        <authorList>
            <person name="Hatakeyama M."/>
            <person name="Aluri S."/>
            <person name="Balachadran M.T."/>
            <person name="Sivarajan S.R."/>
            <person name="Poveda L."/>
            <person name="Shimizu-Inatsugi R."/>
            <person name="Schlapbach R."/>
            <person name="Sreeman S.M."/>
            <person name="Shimizu K.K."/>
        </authorList>
    </citation>
    <scope>NUCLEOTIDE SEQUENCE</scope>
</reference>
<evidence type="ECO:0000313" key="2">
    <source>
        <dbReference type="EMBL" id="GJN39514.1"/>
    </source>
</evidence>
<keyword evidence="3" id="KW-1185">Reference proteome</keyword>
<sequence length="188" mass="20621">MGRQHENSTLRKQRLMEGHSRGRRSCPMDGMDSISPEFATVSSMAPAPTQMTQQSVAGSPMRQNDAAPLPQCERTPPATLTQAEMDTPQEGMTFTHCRVEAHSSWEFVEQLGRVYTRSVFEQLQGAVNAATSIPNVNLTKPIIPEEIAEEVVDDSGVQDTNEVMVESMTARGRAMINRAPPPKAKPKG</sequence>